<feature type="region of interest" description="Disordered" evidence="1">
    <location>
        <begin position="289"/>
        <end position="363"/>
    </location>
</feature>
<gene>
    <name evidence="4" type="ordered locus">Sinac_5936</name>
</gene>
<dbReference type="OrthoDB" id="260154at2"/>
<accession>L0DLC8</accession>
<feature type="compositionally biased region" description="Pro residues" evidence="1">
    <location>
        <begin position="144"/>
        <end position="157"/>
    </location>
</feature>
<feature type="compositionally biased region" description="Low complexity" evidence="1">
    <location>
        <begin position="158"/>
        <end position="173"/>
    </location>
</feature>
<dbReference type="RefSeq" id="WP_015249139.1">
    <property type="nucleotide sequence ID" value="NC_019892.1"/>
</dbReference>
<dbReference type="EMBL" id="CP003364">
    <property type="protein sequence ID" value="AGA30047.1"/>
    <property type="molecule type" value="Genomic_DNA"/>
</dbReference>
<keyword evidence="2" id="KW-0732">Signal</keyword>
<feature type="compositionally biased region" description="Basic residues" evidence="1">
    <location>
        <begin position="292"/>
        <end position="302"/>
    </location>
</feature>
<dbReference type="InterPro" id="IPR039568">
    <property type="entry name" value="Peptidase_MA-like_dom"/>
</dbReference>
<evidence type="ECO:0000256" key="2">
    <source>
        <dbReference type="SAM" id="SignalP"/>
    </source>
</evidence>
<dbReference type="KEGG" id="saci:Sinac_5936"/>
<evidence type="ECO:0000256" key="1">
    <source>
        <dbReference type="SAM" id="MobiDB-lite"/>
    </source>
</evidence>
<organism evidence="4 5">
    <name type="scientific">Singulisphaera acidiphila (strain ATCC BAA-1392 / DSM 18658 / VKM B-2454 / MOB10)</name>
    <dbReference type="NCBI Taxonomy" id="886293"/>
    <lineage>
        <taxon>Bacteria</taxon>
        <taxon>Pseudomonadati</taxon>
        <taxon>Planctomycetota</taxon>
        <taxon>Planctomycetia</taxon>
        <taxon>Isosphaerales</taxon>
        <taxon>Isosphaeraceae</taxon>
        <taxon>Singulisphaera</taxon>
    </lineage>
</organism>
<feature type="compositionally biased region" description="Pro residues" evidence="1">
    <location>
        <begin position="174"/>
        <end position="184"/>
    </location>
</feature>
<sequence length="618" mass="67038">MHRSRSAAVLVATLLFVYSSNATADSPEALDQARALLDKNDARGAVGLLERALTGNPAQRNAVLELLRQAYGRAVTEAEAAGDRTSAEMLRDNLEILNRKPKSFEEKARPAADPAVEKAMAPLPEQPAAPTDDGIAAQMLTAPPSSPAPVASPPPVATSPRVEPAPSSVAALPPVVPTPSPVTAPPGKVAEPRANPPELSVAAADAAFSAKQYAEAGRLYMVLAQQKKLPESRRDHLAYCRCAEVVRRINAKPTSAEEWKSIDAEVRQICDLSPKNWYADYLRNLTAERSPSRRARPSRKVVVRGSAPEEPPLNPPRPEAESPSSPPALVAQAAAQPKPNQAGTPNPTQAPGAAAPARNSSPAVVGNWQVRETTNFRILHADPALADQVAQVVEAAREEQVKRWMGPSAQTSWSPRCDVYVYPSGKSFSKMTGQTEESPGFSTMGMNAGRIVTRRINVRADHPNLVVAILPHEVTHVVLADLFPTQQIPRWADEGMAVLAEPHSEQRLRAADLDKPLTSGQLFKLNELMVMDYPDGKYWGLYYAQSVSLTRFLVDQGSPAQFIQFVQGSQQRGLEAELKRVYQIDGFEDLQKRWLDYARTKSSELTAGLAKNSEKSSQ</sequence>
<protein>
    <recommendedName>
        <fullName evidence="3">Peptidase MA-like domain-containing protein</fullName>
    </recommendedName>
</protein>
<feature type="chain" id="PRO_5003940234" description="Peptidase MA-like domain-containing protein" evidence="2">
    <location>
        <begin position="25"/>
        <end position="618"/>
    </location>
</feature>
<dbReference type="Pfam" id="PF13485">
    <property type="entry name" value="Peptidase_MA_2"/>
    <property type="match status" value="1"/>
</dbReference>
<evidence type="ECO:0000313" key="5">
    <source>
        <dbReference type="Proteomes" id="UP000010798"/>
    </source>
</evidence>
<feature type="signal peptide" evidence="2">
    <location>
        <begin position="1"/>
        <end position="24"/>
    </location>
</feature>
<feature type="region of interest" description="Disordered" evidence="1">
    <location>
        <begin position="138"/>
        <end position="194"/>
    </location>
</feature>
<feature type="compositionally biased region" description="Low complexity" evidence="1">
    <location>
        <begin position="321"/>
        <end position="342"/>
    </location>
</feature>
<keyword evidence="5" id="KW-1185">Reference proteome</keyword>
<dbReference type="AlphaFoldDB" id="L0DLC8"/>
<evidence type="ECO:0000313" key="4">
    <source>
        <dbReference type="EMBL" id="AGA30047.1"/>
    </source>
</evidence>
<reference evidence="4 5" key="1">
    <citation type="submission" date="2012-02" db="EMBL/GenBank/DDBJ databases">
        <title>Complete sequence of chromosome of Singulisphaera acidiphila DSM 18658.</title>
        <authorList>
            <consortium name="US DOE Joint Genome Institute (JGI-PGF)"/>
            <person name="Lucas S."/>
            <person name="Copeland A."/>
            <person name="Lapidus A."/>
            <person name="Glavina del Rio T."/>
            <person name="Dalin E."/>
            <person name="Tice H."/>
            <person name="Bruce D."/>
            <person name="Goodwin L."/>
            <person name="Pitluck S."/>
            <person name="Peters L."/>
            <person name="Ovchinnikova G."/>
            <person name="Chertkov O."/>
            <person name="Kyrpides N."/>
            <person name="Mavromatis K."/>
            <person name="Ivanova N."/>
            <person name="Brettin T."/>
            <person name="Detter J.C."/>
            <person name="Han C."/>
            <person name="Larimer F."/>
            <person name="Land M."/>
            <person name="Hauser L."/>
            <person name="Markowitz V."/>
            <person name="Cheng J.-F."/>
            <person name="Hugenholtz P."/>
            <person name="Woyke T."/>
            <person name="Wu D."/>
            <person name="Tindall B."/>
            <person name="Pomrenke H."/>
            <person name="Brambilla E."/>
            <person name="Klenk H.-P."/>
            <person name="Eisen J.A."/>
        </authorList>
    </citation>
    <scope>NUCLEOTIDE SEQUENCE [LARGE SCALE GENOMIC DNA]</scope>
    <source>
        <strain evidence="5">ATCC BAA-1392 / DSM 18658 / VKM B-2454 / MOB10</strain>
    </source>
</reference>
<evidence type="ECO:0000259" key="3">
    <source>
        <dbReference type="Pfam" id="PF13485"/>
    </source>
</evidence>
<name>L0DLC8_SINAD</name>
<dbReference type="HOGENOM" id="CLU_442037_0_0_0"/>
<feature type="domain" description="Peptidase MA-like" evidence="3">
    <location>
        <begin position="469"/>
        <end position="596"/>
    </location>
</feature>
<proteinExistence type="predicted"/>
<dbReference type="STRING" id="886293.Sinac_5936"/>
<dbReference type="eggNOG" id="ENOG5032TWW">
    <property type="taxonomic scope" value="Bacteria"/>
</dbReference>
<dbReference type="Proteomes" id="UP000010798">
    <property type="component" value="Chromosome"/>
</dbReference>